<dbReference type="PANTHER" id="PTHR22602:SF0">
    <property type="entry name" value="TRANSFERASE CAF17, MITOCHONDRIAL-RELATED"/>
    <property type="match status" value="1"/>
</dbReference>
<dbReference type="InterPro" id="IPR045179">
    <property type="entry name" value="YgfZ/GcvT"/>
</dbReference>
<accession>A0A2A9CT93</accession>
<dbReference type="InterPro" id="IPR017703">
    <property type="entry name" value="YgfZ/GCV_T_CS"/>
</dbReference>
<proteinExistence type="predicted"/>
<evidence type="ECO:0000313" key="3">
    <source>
        <dbReference type="Proteomes" id="UP000226079"/>
    </source>
</evidence>
<dbReference type="SUPFAM" id="SSF103025">
    <property type="entry name" value="Folate-binding domain"/>
    <property type="match status" value="1"/>
</dbReference>
<dbReference type="PIRSF" id="PIRSF006487">
    <property type="entry name" value="GcvT"/>
    <property type="match status" value="1"/>
</dbReference>
<protein>
    <submittedName>
        <fullName evidence="2">Uncharacterized protein</fullName>
    </submittedName>
</protein>
<name>A0A2A9CT93_9ACTN</name>
<evidence type="ECO:0000313" key="2">
    <source>
        <dbReference type="EMBL" id="PFG17673.1"/>
    </source>
</evidence>
<dbReference type="RefSeq" id="WP_098461081.1">
    <property type="nucleotide sequence ID" value="NZ_PDJC01000001.1"/>
</dbReference>
<dbReference type="OrthoDB" id="9796287at2"/>
<dbReference type="PANTHER" id="PTHR22602">
    <property type="entry name" value="TRANSFERASE CAF17, MITOCHONDRIAL-RELATED"/>
    <property type="match status" value="1"/>
</dbReference>
<keyword evidence="1" id="KW-0809">Transit peptide</keyword>
<dbReference type="NCBIfam" id="TIGR03317">
    <property type="entry name" value="ygfZ_signature"/>
    <property type="match status" value="1"/>
</dbReference>
<dbReference type="Proteomes" id="UP000226079">
    <property type="component" value="Unassembled WGS sequence"/>
</dbReference>
<dbReference type="GO" id="GO:0016226">
    <property type="term" value="P:iron-sulfur cluster assembly"/>
    <property type="evidence" value="ECO:0007669"/>
    <property type="project" value="TreeGrafter"/>
</dbReference>
<comment type="caution">
    <text evidence="2">The sequence shown here is derived from an EMBL/GenBank/DDBJ whole genome shotgun (WGS) entry which is preliminary data.</text>
</comment>
<reference evidence="2 3" key="1">
    <citation type="submission" date="2017-10" db="EMBL/GenBank/DDBJ databases">
        <title>Sequencing the genomes of 1000 actinobacteria strains.</title>
        <authorList>
            <person name="Klenk H.-P."/>
        </authorList>
    </citation>
    <scope>NUCLEOTIDE SEQUENCE [LARGE SCALE GENOMIC DNA]</scope>
    <source>
        <strain evidence="2 3">DSM 15597</strain>
    </source>
</reference>
<dbReference type="Gene3D" id="3.30.1360.120">
    <property type="entry name" value="Probable tRNA modification gtpase trme, domain 1"/>
    <property type="match status" value="2"/>
</dbReference>
<sequence length="315" mass="33565">MGDSGAAVSVQVTEGLDAGAIWHYGDPFREQKLLAAGQAGVDLSYRPVFTISGPDRLRWLNDITSQDFANLAPGQPTVAYILSPQGHLAHVFGAIDDGTTLWCHTEPGRLPELLAWLGKMIFAARVELAEPDGFVLAMAPGAAPEVIPAGRLEDTLGPVRAGTWAMDALRIAAGLPRIFVDTDERTIPNELANPDGDLLGPAVHLRKGCYPGQETVARVYNLGRPPRRLTRLLLDGSDDTLPPVGADVLAGDQVVGRMGSSQRHYELGPIGLALLKRQLNPETELMVAGIPAAQEPLVSADAGLHWRPQPGLGRA</sequence>
<dbReference type="AlphaFoldDB" id="A0A2A9CT93"/>
<evidence type="ECO:0000256" key="1">
    <source>
        <dbReference type="ARBA" id="ARBA00022946"/>
    </source>
</evidence>
<dbReference type="InterPro" id="IPR027266">
    <property type="entry name" value="TrmE/GcvT-like"/>
</dbReference>
<gene>
    <name evidence="2" type="ORF">ATK74_2246</name>
</gene>
<dbReference type="EMBL" id="PDJC01000001">
    <property type="protein sequence ID" value="PFG17673.1"/>
    <property type="molecule type" value="Genomic_DNA"/>
</dbReference>
<organism evidence="2 3">
    <name type="scientific">Propionicimonas paludicola</name>
    <dbReference type="NCBI Taxonomy" id="185243"/>
    <lineage>
        <taxon>Bacteria</taxon>
        <taxon>Bacillati</taxon>
        <taxon>Actinomycetota</taxon>
        <taxon>Actinomycetes</taxon>
        <taxon>Propionibacteriales</taxon>
        <taxon>Nocardioidaceae</taxon>
        <taxon>Propionicimonas</taxon>
    </lineage>
</organism>
<keyword evidence="3" id="KW-1185">Reference proteome</keyword>